<organism evidence="2 3">
    <name type="scientific">Apostasia shenzhenica</name>
    <dbReference type="NCBI Taxonomy" id="1088818"/>
    <lineage>
        <taxon>Eukaryota</taxon>
        <taxon>Viridiplantae</taxon>
        <taxon>Streptophyta</taxon>
        <taxon>Embryophyta</taxon>
        <taxon>Tracheophyta</taxon>
        <taxon>Spermatophyta</taxon>
        <taxon>Magnoliopsida</taxon>
        <taxon>Liliopsida</taxon>
        <taxon>Asparagales</taxon>
        <taxon>Orchidaceae</taxon>
        <taxon>Apostasioideae</taxon>
        <taxon>Apostasia</taxon>
    </lineage>
</organism>
<name>A0A2I0AT90_9ASPA</name>
<feature type="region of interest" description="Disordered" evidence="1">
    <location>
        <begin position="175"/>
        <end position="195"/>
    </location>
</feature>
<gene>
    <name evidence="2" type="ORF">AXF42_Ash000864</name>
</gene>
<dbReference type="Proteomes" id="UP000236161">
    <property type="component" value="Unassembled WGS sequence"/>
</dbReference>
<sequence>MAERKKWVTLSSFSKKRADGLPVDVPPPEKRRLLEPSEGSLKPATAEPVEALQEEGVGAAVLAQTFESLQELAGVEATEVVNVSDSPVNPPLKARELKEVILVSETVAGEKLAPGKILLKDEEIERLLPRFKVPSAEGVKRTPLKICGPAPVGISIPSSEKKRKSLFPSFLPVNEEKEEKRKKEEGSKIKEVRAL</sequence>
<keyword evidence="3" id="KW-1185">Reference proteome</keyword>
<dbReference type="AlphaFoldDB" id="A0A2I0AT90"/>
<protein>
    <submittedName>
        <fullName evidence="2">Uncharacterized protein</fullName>
    </submittedName>
</protein>
<proteinExistence type="predicted"/>
<reference evidence="2 3" key="1">
    <citation type="journal article" date="2017" name="Nature">
        <title>The Apostasia genome and the evolution of orchids.</title>
        <authorList>
            <person name="Zhang G.Q."/>
            <person name="Liu K.W."/>
            <person name="Li Z."/>
            <person name="Lohaus R."/>
            <person name="Hsiao Y.Y."/>
            <person name="Niu S.C."/>
            <person name="Wang J.Y."/>
            <person name="Lin Y.C."/>
            <person name="Xu Q."/>
            <person name="Chen L.J."/>
            <person name="Yoshida K."/>
            <person name="Fujiwara S."/>
            <person name="Wang Z.W."/>
            <person name="Zhang Y.Q."/>
            <person name="Mitsuda N."/>
            <person name="Wang M."/>
            <person name="Liu G.H."/>
            <person name="Pecoraro L."/>
            <person name="Huang H.X."/>
            <person name="Xiao X.J."/>
            <person name="Lin M."/>
            <person name="Wu X.Y."/>
            <person name="Wu W.L."/>
            <person name="Chen Y.Y."/>
            <person name="Chang S.B."/>
            <person name="Sakamoto S."/>
            <person name="Ohme-Takagi M."/>
            <person name="Yagi M."/>
            <person name="Zeng S.J."/>
            <person name="Shen C.Y."/>
            <person name="Yeh C.M."/>
            <person name="Luo Y.B."/>
            <person name="Tsai W.C."/>
            <person name="Van de Peer Y."/>
            <person name="Liu Z.J."/>
        </authorList>
    </citation>
    <scope>NUCLEOTIDE SEQUENCE [LARGE SCALE GENOMIC DNA]</scope>
    <source>
        <strain evidence="3">cv. Shenzhen</strain>
        <tissue evidence="2">Stem</tissue>
    </source>
</reference>
<feature type="region of interest" description="Disordered" evidence="1">
    <location>
        <begin position="17"/>
        <end position="46"/>
    </location>
</feature>
<evidence type="ECO:0000313" key="2">
    <source>
        <dbReference type="EMBL" id="PKA58771.1"/>
    </source>
</evidence>
<dbReference type="EMBL" id="KZ451950">
    <property type="protein sequence ID" value="PKA58771.1"/>
    <property type="molecule type" value="Genomic_DNA"/>
</dbReference>
<evidence type="ECO:0000256" key="1">
    <source>
        <dbReference type="SAM" id="MobiDB-lite"/>
    </source>
</evidence>
<accession>A0A2I0AT90</accession>
<evidence type="ECO:0000313" key="3">
    <source>
        <dbReference type="Proteomes" id="UP000236161"/>
    </source>
</evidence>